<feature type="region of interest" description="Disordered" evidence="1">
    <location>
        <begin position="60"/>
        <end position="86"/>
    </location>
</feature>
<keyword evidence="3" id="KW-1185">Reference proteome</keyword>
<evidence type="ECO:0000256" key="1">
    <source>
        <dbReference type="SAM" id="MobiDB-lite"/>
    </source>
</evidence>
<sequence>MQWLNEYVEQVQRHTVTHFTLAADFTGQSSSCLSTVLCERLGKHRQDTSTLCFLRSQDAEDGASLTEQVTPPSRHHGSGSGSAHIC</sequence>
<gene>
    <name evidence="2" type="ORF">JOB18_039110</name>
</gene>
<dbReference type="AlphaFoldDB" id="A0AAV6RTL5"/>
<accession>A0AAV6RTL5</accession>
<dbReference type="Proteomes" id="UP000693946">
    <property type="component" value="Linkage Group LG18"/>
</dbReference>
<reference evidence="2 3" key="1">
    <citation type="journal article" date="2021" name="Sci. Rep.">
        <title>Chromosome anchoring in Senegalese sole (Solea senegalensis) reveals sex-associated markers and genome rearrangements in flatfish.</title>
        <authorList>
            <person name="Guerrero-Cozar I."/>
            <person name="Gomez-Garrido J."/>
            <person name="Berbel C."/>
            <person name="Martinez-Blanch J.F."/>
            <person name="Alioto T."/>
            <person name="Claros M.G."/>
            <person name="Gagnaire P.A."/>
            <person name="Manchado M."/>
        </authorList>
    </citation>
    <scope>NUCLEOTIDE SEQUENCE [LARGE SCALE GENOMIC DNA]</scope>
    <source>
        <strain evidence="2">Sse05_10M</strain>
    </source>
</reference>
<dbReference type="EMBL" id="JAGKHQ010000010">
    <property type="protein sequence ID" value="KAG7507600.1"/>
    <property type="molecule type" value="Genomic_DNA"/>
</dbReference>
<name>A0AAV6RTL5_SOLSE</name>
<protein>
    <submittedName>
        <fullName evidence="2">Uncharacterized protein</fullName>
    </submittedName>
</protein>
<evidence type="ECO:0000313" key="3">
    <source>
        <dbReference type="Proteomes" id="UP000693946"/>
    </source>
</evidence>
<evidence type="ECO:0000313" key="2">
    <source>
        <dbReference type="EMBL" id="KAG7507600.1"/>
    </source>
</evidence>
<proteinExistence type="predicted"/>
<organism evidence="2 3">
    <name type="scientific">Solea senegalensis</name>
    <name type="common">Senegalese sole</name>
    <dbReference type="NCBI Taxonomy" id="28829"/>
    <lineage>
        <taxon>Eukaryota</taxon>
        <taxon>Metazoa</taxon>
        <taxon>Chordata</taxon>
        <taxon>Craniata</taxon>
        <taxon>Vertebrata</taxon>
        <taxon>Euteleostomi</taxon>
        <taxon>Actinopterygii</taxon>
        <taxon>Neopterygii</taxon>
        <taxon>Teleostei</taxon>
        <taxon>Neoteleostei</taxon>
        <taxon>Acanthomorphata</taxon>
        <taxon>Carangaria</taxon>
        <taxon>Pleuronectiformes</taxon>
        <taxon>Pleuronectoidei</taxon>
        <taxon>Soleidae</taxon>
        <taxon>Solea</taxon>
    </lineage>
</organism>
<comment type="caution">
    <text evidence="2">The sequence shown here is derived from an EMBL/GenBank/DDBJ whole genome shotgun (WGS) entry which is preliminary data.</text>
</comment>